<organism evidence="10 11">
    <name type="scientific">Longivirga aurantiaca</name>
    <dbReference type="NCBI Taxonomy" id="1837743"/>
    <lineage>
        <taxon>Bacteria</taxon>
        <taxon>Bacillati</taxon>
        <taxon>Actinomycetota</taxon>
        <taxon>Actinomycetes</taxon>
        <taxon>Sporichthyales</taxon>
        <taxon>Sporichthyaceae</taxon>
        <taxon>Longivirga</taxon>
    </lineage>
</organism>
<evidence type="ECO:0000256" key="8">
    <source>
        <dbReference type="SAM" id="MobiDB-lite"/>
    </source>
</evidence>
<feature type="transmembrane region" description="Helical" evidence="9">
    <location>
        <begin position="232"/>
        <end position="255"/>
    </location>
</feature>
<evidence type="ECO:0000256" key="1">
    <source>
        <dbReference type="ARBA" id="ARBA00004651"/>
    </source>
</evidence>
<keyword evidence="7 9" id="KW-0472">Membrane</keyword>
<comment type="caution">
    <text evidence="10">The sequence shown here is derived from an EMBL/GenBank/DDBJ whole genome shotgun (WGS) entry which is preliminary data.</text>
</comment>
<keyword evidence="3" id="KW-0813">Transport</keyword>
<name>A0ABW1T4M5_9ACTN</name>
<comment type="subcellular location">
    <subcellularLocation>
        <location evidence="1">Cell membrane</location>
        <topology evidence="1">Multi-pass membrane protein</topology>
    </subcellularLocation>
</comment>
<evidence type="ECO:0000313" key="11">
    <source>
        <dbReference type="Proteomes" id="UP001596138"/>
    </source>
</evidence>
<feature type="transmembrane region" description="Helical" evidence="9">
    <location>
        <begin position="267"/>
        <end position="285"/>
    </location>
</feature>
<dbReference type="InterPro" id="IPR002549">
    <property type="entry name" value="AI-2E-like"/>
</dbReference>
<dbReference type="EMBL" id="JBHSTI010000008">
    <property type="protein sequence ID" value="MFC6239040.1"/>
    <property type="molecule type" value="Genomic_DNA"/>
</dbReference>
<sequence>MADDDLTARIARRGDPEAVPVRFDNKALRRSVLSVLLVFLAFTVAVWLFGQLSHFLLVLLLAWLLSIAMEPGVAWLSNHGWRRGAATGLVLLTIVLVTLGFLGLFGGLFFTQLADLVQQLPAVVTDIIEWLNTTFDLKLDPNNVLELLQISPSQITLLATNLAGGVLGVFGLLFGTLFDALTMLVFAFYFSADGPRLRRAVGSWLPLESQRVFVAVWDIAVTKTGGFVVSKVILATLSSLAHSIAFFVIGVPYWLPMGVFAGVVSQFIPTIGTYIGIIVPAAFAAFEQPLDVVWIVAFATLYQQLENYVFTPRVSRVTMDIHPALALGSVFLGVALFGPIGAIIGIPLAAAALAVMDTYGKRRELIPELQVRTKGEKPARHGDAFAGDPDVVTPAGLPLSDAPAEAAAPDRVNET</sequence>
<keyword evidence="4" id="KW-1003">Cell membrane</keyword>
<feature type="transmembrane region" description="Helical" evidence="9">
    <location>
        <begin position="330"/>
        <end position="355"/>
    </location>
</feature>
<feature type="transmembrane region" description="Helical" evidence="9">
    <location>
        <begin position="166"/>
        <end position="190"/>
    </location>
</feature>
<dbReference type="Pfam" id="PF01594">
    <property type="entry name" value="AI-2E_transport"/>
    <property type="match status" value="1"/>
</dbReference>
<evidence type="ECO:0000256" key="4">
    <source>
        <dbReference type="ARBA" id="ARBA00022475"/>
    </source>
</evidence>
<dbReference type="RefSeq" id="WP_386767764.1">
    <property type="nucleotide sequence ID" value="NZ_JBHSTI010000008.1"/>
</dbReference>
<accession>A0ABW1T4M5</accession>
<feature type="transmembrane region" description="Helical" evidence="9">
    <location>
        <begin position="292"/>
        <end position="310"/>
    </location>
</feature>
<feature type="region of interest" description="Disordered" evidence="8">
    <location>
        <begin position="372"/>
        <end position="415"/>
    </location>
</feature>
<feature type="transmembrane region" description="Helical" evidence="9">
    <location>
        <begin position="88"/>
        <end position="110"/>
    </location>
</feature>
<evidence type="ECO:0000256" key="6">
    <source>
        <dbReference type="ARBA" id="ARBA00022989"/>
    </source>
</evidence>
<evidence type="ECO:0000256" key="9">
    <source>
        <dbReference type="SAM" id="Phobius"/>
    </source>
</evidence>
<protein>
    <submittedName>
        <fullName evidence="10">AI-2E family transporter</fullName>
    </submittedName>
</protein>
<evidence type="ECO:0000256" key="7">
    <source>
        <dbReference type="ARBA" id="ARBA00023136"/>
    </source>
</evidence>
<evidence type="ECO:0000256" key="5">
    <source>
        <dbReference type="ARBA" id="ARBA00022692"/>
    </source>
</evidence>
<keyword evidence="11" id="KW-1185">Reference proteome</keyword>
<evidence type="ECO:0000256" key="3">
    <source>
        <dbReference type="ARBA" id="ARBA00022448"/>
    </source>
</evidence>
<keyword evidence="6 9" id="KW-1133">Transmembrane helix</keyword>
<dbReference type="Proteomes" id="UP001596138">
    <property type="component" value="Unassembled WGS sequence"/>
</dbReference>
<dbReference type="PANTHER" id="PTHR21716">
    <property type="entry name" value="TRANSMEMBRANE PROTEIN"/>
    <property type="match status" value="1"/>
</dbReference>
<feature type="compositionally biased region" description="Basic and acidic residues" evidence="8">
    <location>
        <begin position="372"/>
        <end position="383"/>
    </location>
</feature>
<gene>
    <name evidence="10" type="ORF">ACFQGU_14235</name>
</gene>
<evidence type="ECO:0000313" key="10">
    <source>
        <dbReference type="EMBL" id="MFC6239040.1"/>
    </source>
</evidence>
<reference evidence="11" key="1">
    <citation type="journal article" date="2019" name="Int. J. Syst. Evol. Microbiol.">
        <title>The Global Catalogue of Microorganisms (GCM) 10K type strain sequencing project: providing services to taxonomists for standard genome sequencing and annotation.</title>
        <authorList>
            <consortium name="The Broad Institute Genomics Platform"/>
            <consortium name="The Broad Institute Genome Sequencing Center for Infectious Disease"/>
            <person name="Wu L."/>
            <person name="Ma J."/>
        </authorList>
    </citation>
    <scope>NUCLEOTIDE SEQUENCE [LARGE SCALE GENOMIC DNA]</scope>
    <source>
        <strain evidence="11">CGMCC 4.7317</strain>
    </source>
</reference>
<dbReference type="PANTHER" id="PTHR21716:SF53">
    <property type="entry name" value="PERMEASE PERM-RELATED"/>
    <property type="match status" value="1"/>
</dbReference>
<comment type="similarity">
    <text evidence="2">Belongs to the autoinducer-2 exporter (AI-2E) (TC 2.A.86) family.</text>
</comment>
<proteinExistence type="inferred from homology"/>
<keyword evidence="5 9" id="KW-0812">Transmembrane</keyword>
<feature type="transmembrane region" description="Helical" evidence="9">
    <location>
        <begin position="55"/>
        <end position="76"/>
    </location>
</feature>
<evidence type="ECO:0000256" key="2">
    <source>
        <dbReference type="ARBA" id="ARBA00009773"/>
    </source>
</evidence>
<feature type="transmembrane region" description="Helical" evidence="9">
    <location>
        <begin position="32"/>
        <end position="49"/>
    </location>
</feature>